<feature type="domain" description="HTH crp-type" evidence="5">
    <location>
        <begin position="144"/>
        <end position="211"/>
    </location>
</feature>
<dbReference type="Pfam" id="PF00027">
    <property type="entry name" value="cNMP_binding"/>
    <property type="match status" value="1"/>
</dbReference>
<protein>
    <submittedName>
        <fullName evidence="6">Crp/Fnr family transcriptional regulator</fullName>
    </submittedName>
</protein>
<dbReference type="Gene3D" id="2.60.120.10">
    <property type="entry name" value="Jelly Rolls"/>
    <property type="match status" value="1"/>
</dbReference>
<dbReference type="PRINTS" id="PR00034">
    <property type="entry name" value="HTHCRP"/>
</dbReference>
<dbReference type="InterPro" id="IPR018490">
    <property type="entry name" value="cNMP-bd_dom_sf"/>
</dbReference>
<dbReference type="EMBL" id="JAKHPH010000046">
    <property type="protein sequence ID" value="MCZ3668435.1"/>
    <property type="molecule type" value="Genomic_DNA"/>
</dbReference>
<dbReference type="GeneID" id="75082817"/>
<comment type="caution">
    <text evidence="6">The sequence shown here is derived from an EMBL/GenBank/DDBJ whole genome shotgun (WGS) entry which is preliminary data.</text>
</comment>
<dbReference type="Proteomes" id="UP001212401">
    <property type="component" value="Unassembled WGS sequence"/>
</dbReference>
<dbReference type="InterPro" id="IPR000595">
    <property type="entry name" value="cNMP-bd_dom"/>
</dbReference>
<proteinExistence type="predicted"/>
<name>A0AAW5WVW0_9LACO</name>
<evidence type="ECO:0000259" key="5">
    <source>
        <dbReference type="PROSITE" id="PS51063"/>
    </source>
</evidence>
<dbReference type="InterPro" id="IPR036388">
    <property type="entry name" value="WH-like_DNA-bd_sf"/>
</dbReference>
<dbReference type="PROSITE" id="PS51063">
    <property type="entry name" value="HTH_CRP_2"/>
    <property type="match status" value="1"/>
</dbReference>
<evidence type="ECO:0000256" key="3">
    <source>
        <dbReference type="ARBA" id="ARBA00023163"/>
    </source>
</evidence>
<feature type="domain" description="Cyclic nucleotide-binding" evidence="4">
    <location>
        <begin position="11"/>
        <end position="130"/>
    </location>
</feature>
<accession>A0AAW5WVW0</accession>
<evidence type="ECO:0000259" key="4">
    <source>
        <dbReference type="PROSITE" id="PS50042"/>
    </source>
</evidence>
<gene>
    <name evidence="6" type="ORF">L2724_09285</name>
</gene>
<dbReference type="InterPro" id="IPR050397">
    <property type="entry name" value="Env_Response_Regulators"/>
</dbReference>
<sequence length="211" mass="24410">MADLCVNLVPLFNALPQDEKMQIEKLVQHKNYQKGELAIEPMGSKNLVIVAQGSAKQYTLDEGGHENILQILHTGDYVGENWLFGQENINNYVETTEFSEICLLKRRDLVQLMHEQPELSIRLLELNMDKVSKMQTQIHLLTLPKVEDRLLEYLQAYADEIEKNSFALPLKMKDLALYLGTTPETLSRKFALLEKQGRLKRKVRQIKLFQN</sequence>
<dbReference type="SMART" id="SM00100">
    <property type="entry name" value="cNMP"/>
    <property type="match status" value="1"/>
</dbReference>
<dbReference type="InterPro" id="IPR014710">
    <property type="entry name" value="RmlC-like_jellyroll"/>
</dbReference>
<dbReference type="SUPFAM" id="SSF51206">
    <property type="entry name" value="cAMP-binding domain-like"/>
    <property type="match status" value="1"/>
</dbReference>
<evidence type="ECO:0000313" key="7">
    <source>
        <dbReference type="Proteomes" id="UP001212401"/>
    </source>
</evidence>
<dbReference type="Gene3D" id="1.10.10.10">
    <property type="entry name" value="Winged helix-like DNA-binding domain superfamily/Winged helix DNA-binding domain"/>
    <property type="match status" value="1"/>
</dbReference>
<evidence type="ECO:0000256" key="1">
    <source>
        <dbReference type="ARBA" id="ARBA00023015"/>
    </source>
</evidence>
<dbReference type="SMART" id="SM00419">
    <property type="entry name" value="HTH_CRP"/>
    <property type="match status" value="1"/>
</dbReference>
<dbReference type="GO" id="GO:0003700">
    <property type="term" value="F:DNA-binding transcription factor activity"/>
    <property type="evidence" value="ECO:0007669"/>
    <property type="project" value="TreeGrafter"/>
</dbReference>
<evidence type="ECO:0000256" key="2">
    <source>
        <dbReference type="ARBA" id="ARBA00023125"/>
    </source>
</evidence>
<keyword evidence="2" id="KW-0238">DNA-binding</keyword>
<reference evidence="6" key="1">
    <citation type="submission" date="2022-01" db="EMBL/GenBank/DDBJ databases">
        <title>VMRC isolate genome collection.</title>
        <authorList>
            <person name="France M."/>
            <person name="Rutt L."/>
            <person name="Humphrys M."/>
            <person name="Ravel J."/>
        </authorList>
    </citation>
    <scope>NUCLEOTIDE SEQUENCE</scope>
    <source>
        <strain evidence="6">C0048A1</strain>
    </source>
</reference>
<dbReference type="InterPro" id="IPR012318">
    <property type="entry name" value="HTH_CRP"/>
</dbReference>
<dbReference type="PANTHER" id="PTHR24567:SF26">
    <property type="entry name" value="REGULATORY PROTEIN YEIL"/>
    <property type="match status" value="1"/>
</dbReference>
<dbReference type="CDD" id="cd00038">
    <property type="entry name" value="CAP_ED"/>
    <property type="match status" value="1"/>
</dbReference>
<dbReference type="PANTHER" id="PTHR24567">
    <property type="entry name" value="CRP FAMILY TRANSCRIPTIONAL REGULATORY PROTEIN"/>
    <property type="match status" value="1"/>
</dbReference>
<dbReference type="SUPFAM" id="SSF46785">
    <property type="entry name" value="Winged helix' DNA-binding domain"/>
    <property type="match status" value="1"/>
</dbReference>
<organism evidence="6 7">
    <name type="scientific">Limosilactobacillus vaginalis</name>
    <dbReference type="NCBI Taxonomy" id="1633"/>
    <lineage>
        <taxon>Bacteria</taxon>
        <taxon>Bacillati</taxon>
        <taxon>Bacillota</taxon>
        <taxon>Bacilli</taxon>
        <taxon>Lactobacillales</taxon>
        <taxon>Lactobacillaceae</taxon>
        <taxon>Limosilactobacillus</taxon>
    </lineage>
</organism>
<dbReference type="GO" id="GO:0003677">
    <property type="term" value="F:DNA binding"/>
    <property type="evidence" value="ECO:0007669"/>
    <property type="project" value="UniProtKB-KW"/>
</dbReference>
<dbReference type="GO" id="GO:0005829">
    <property type="term" value="C:cytosol"/>
    <property type="evidence" value="ECO:0007669"/>
    <property type="project" value="TreeGrafter"/>
</dbReference>
<evidence type="ECO:0000313" key="6">
    <source>
        <dbReference type="EMBL" id="MCZ3668435.1"/>
    </source>
</evidence>
<keyword evidence="1" id="KW-0805">Transcription regulation</keyword>
<keyword evidence="3" id="KW-0804">Transcription</keyword>
<dbReference type="PROSITE" id="PS50042">
    <property type="entry name" value="CNMP_BINDING_3"/>
    <property type="match status" value="1"/>
</dbReference>
<dbReference type="RefSeq" id="WP_098045513.1">
    <property type="nucleotide sequence ID" value="NZ_CANCWZ010000043.1"/>
</dbReference>
<dbReference type="Pfam" id="PF13545">
    <property type="entry name" value="HTH_Crp_2"/>
    <property type="match status" value="1"/>
</dbReference>
<dbReference type="InterPro" id="IPR036390">
    <property type="entry name" value="WH_DNA-bd_sf"/>
</dbReference>
<dbReference type="AlphaFoldDB" id="A0AAW5WVW0"/>